<evidence type="ECO:0000313" key="1">
    <source>
        <dbReference type="EMBL" id="MBL0741163.1"/>
    </source>
</evidence>
<dbReference type="RefSeq" id="WP_202008522.1">
    <property type="nucleotide sequence ID" value="NZ_JAERRB010000002.1"/>
</dbReference>
<proteinExistence type="predicted"/>
<keyword evidence="2" id="KW-1185">Reference proteome</keyword>
<dbReference type="SUPFAM" id="SSF48208">
    <property type="entry name" value="Six-hairpin glycosidases"/>
    <property type="match status" value="1"/>
</dbReference>
<dbReference type="EMBL" id="JAERRB010000002">
    <property type="protein sequence ID" value="MBL0741163.1"/>
    <property type="molecule type" value="Genomic_DNA"/>
</dbReference>
<evidence type="ECO:0000313" key="2">
    <source>
        <dbReference type="Proteomes" id="UP000613030"/>
    </source>
</evidence>
<evidence type="ECO:0008006" key="3">
    <source>
        <dbReference type="Google" id="ProtNLM"/>
    </source>
</evidence>
<reference evidence="1 2" key="1">
    <citation type="submission" date="2021-01" db="EMBL/GenBank/DDBJ databases">
        <title>Chryseolinea sp. Jin1 Genome sequencing and assembly.</title>
        <authorList>
            <person name="Kim I."/>
        </authorList>
    </citation>
    <scope>NUCLEOTIDE SEQUENCE [LARGE SCALE GENOMIC DNA]</scope>
    <source>
        <strain evidence="1 2">Jin1</strain>
    </source>
</reference>
<organism evidence="1 2">
    <name type="scientific">Chryseolinea lacunae</name>
    <dbReference type="NCBI Taxonomy" id="2801331"/>
    <lineage>
        <taxon>Bacteria</taxon>
        <taxon>Pseudomonadati</taxon>
        <taxon>Bacteroidota</taxon>
        <taxon>Cytophagia</taxon>
        <taxon>Cytophagales</taxon>
        <taxon>Fulvivirgaceae</taxon>
        <taxon>Chryseolinea</taxon>
    </lineage>
</organism>
<sequence length="700" mass="80666">METSPRSFLLFLLVAILTTGCRHPAENRITFSSLGDEQNTALQAYIASITFDSLQGIKPTVQVTREDSNTVHIELIYQLTDSIHQNDWQLKIKPAFEATRHWSPHLTPTSKNIIAQHVFRAPAMILTDSLRQLAVVPDLALLNRSPVQWYMDLDAPSGILTLGVSKSKITEHVIYERATGNVYPPGEFRFGFYLITSRDSLGHTDPWRRPLALLWKKYGEPQYAQGQPLKGDMMPYVRHTYRWAFDTWSKNVWQEFMLNEKKVGAPVFIVNVTQSPNYPGPVNEREFRSIWNQAWFSSLRSAQGLYRFARRQNDKKLLEKARMTKELALQFPQHDGLFPGVIATAMEEVEVDGKKVARSKGWNTMYFGNSDRNPVIDWGQAAQAPYHILDMSWTAWLMLTWYDELEKDPRLVAYATRYADKLMTLQDRRGFFPAWLDIHTLKPLGYLDQSPETAMSATFLLRMYTLTHEQKHLDAARRALDALTGSIVPNDKWEDFETYWSCSRVLDTLVDRKIERNNQYKKNTLSMYWTAEALFDGYKATGNRAYLTTGQRVLDELLMYQASWQPTYIPIRALGGFGVMNADGEWNDARQSLFAELILRYGEELHLPEYVHRGLAALRSSFIMMYCPENPETRAQWEKVYPFFNEKDYGFMMENYGHGGEANANGLGIGEFTIYDWGNGAASEAYLRVMDHFGATYLEQ</sequence>
<protein>
    <recommendedName>
        <fullName evidence="3">Glycosyl hydrolase family 88</fullName>
    </recommendedName>
</protein>
<comment type="caution">
    <text evidence="1">The sequence shown here is derived from an EMBL/GenBank/DDBJ whole genome shotgun (WGS) entry which is preliminary data.</text>
</comment>
<dbReference type="Proteomes" id="UP000613030">
    <property type="component" value="Unassembled WGS sequence"/>
</dbReference>
<dbReference type="PROSITE" id="PS51257">
    <property type="entry name" value="PROKAR_LIPOPROTEIN"/>
    <property type="match status" value="1"/>
</dbReference>
<gene>
    <name evidence="1" type="ORF">JI741_08020</name>
</gene>
<name>A0ABS1KPL6_9BACT</name>
<dbReference type="InterPro" id="IPR008928">
    <property type="entry name" value="6-hairpin_glycosidase_sf"/>
</dbReference>
<accession>A0ABS1KPL6</accession>